<keyword evidence="2" id="KW-1185">Reference proteome</keyword>
<reference evidence="2" key="1">
    <citation type="journal article" date="2017" name="Nat. Commun.">
        <title>The North American bullfrog draft genome provides insight into hormonal regulation of long noncoding RNA.</title>
        <authorList>
            <person name="Hammond S.A."/>
            <person name="Warren R.L."/>
            <person name="Vandervalk B.P."/>
            <person name="Kucuk E."/>
            <person name="Khan H."/>
            <person name="Gibb E.A."/>
            <person name="Pandoh P."/>
            <person name="Kirk H."/>
            <person name="Zhao Y."/>
            <person name="Jones M."/>
            <person name="Mungall A.J."/>
            <person name="Coope R."/>
            <person name="Pleasance S."/>
            <person name="Moore R.A."/>
            <person name="Holt R.A."/>
            <person name="Round J.M."/>
            <person name="Ohora S."/>
            <person name="Walle B.V."/>
            <person name="Veldhoen N."/>
            <person name="Helbing C.C."/>
            <person name="Birol I."/>
        </authorList>
    </citation>
    <scope>NUCLEOTIDE SEQUENCE [LARGE SCALE GENOMIC DNA]</scope>
</reference>
<dbReference type="OrthoDB" id="431817at2759"/>
<evidence type="ECO:0000313" key="2">
    <source>
        <dbReference type="Proteomes" id="UP000228934"/>
    </source>
</evidence>
<organism evidence="1 2">
    <name type="scientific">Aquarana catesbeiana</name>
    <name type="common">American bullfrog</name>
    <name type="synonym">Rana catesbeiana</name>
    <dbReference type="NCBI Taxonomy" id="8400"/>
    <lineage>
        <taxon>Eukaryota</taxon>
        <taxon>Metazoa</taxon>
        <taxon>Chordata</taxon>
        <taxon>Craniata</taxon>
        <taxon>Vertebrata</taxon>
        <taxon>Euteleostomi</taxon>
        <taxon>Amphibia</taxon>
        <taxon>Batrachia</taxon>
        <taxon>Anura</taxon>
        <taxon>Neobatrachia</taxon>
        <taxon>Ranoidea</taxon>
        <taxon>Ranidae</taxon>
        <taxon>Aquarana</taxon>
    </lineage>
</organism>
<dbReference type="PANTHER" id="PTHR13493">
    <property type="entry name" value="ZINC FINGER CCHC DOMAIN-CONTAINING"/>
    <property type="match status" value="1"/>
</dbReference>
<dbReference type="GO" id="GO:0008988">
    <property type="term" value="F:rRNA (adenine-N6-)-methyltransferase activity"/>
    <property type="evidence" value="ECO:0007669"/>
    <property type="project" value="InterPro"/>
</dbReference>
<dbReference type="InterPro" id="IPR039846">
    <property type="entry name" value="ZCCHC4"/>
</dbReference>
<dbReference type="EMBL" id="KV943890">
    <property type="protein sequence ID" value="PIO26208.1"/>
    <property type="molecule type" value="Genomic_DNA"/>
</dbReference>
<sequence length="134" mass="15069">MLDYQVDYDNHTVYKHGKTGRKQSPVRIFTNLSPEKIVLPASEGYRFCSLCPRYVSSENKHCKTCNTCPSKPGFTALHVTGAVYKTIPAAVMWVAVFCVEKVVTNGGTVLLDSNLKDSTKKWKKEAIGERRRNI</sequence>
<protein>
    <submittedName>
        <fullName evidence="1">Uncharacterized protein</fullName>
    </submittedName>
</protein>
<dbReference type="Proteomes" id="UP000228934">
    <property type="component" value="Unassembled WGS sequence"/>
</dbReference>
<dbReference type="AlphaFoldDB" id="A0A2G9RE68"/>
<dbReference type="GO" id="GO:0005730">
    <property type="term" value="C:nucleolus"/>
    <property type="evidence" value="ECO:0007669"/>
    <property type="project" value="TreeGrafter"/>
</dbReference>
<name>A0A2G9RE68_AQUCT</name>
<accession>A0A2G9RE68</accession>
<gene>
    <name evidence="1" type="ORF">AB205_0133970</name>
</gene>
<evidence type="ECO:0000313" key="1">
    <source>
        <dbReference type="EMBL" id="PIO26208.1"/>
    </source>
</evidence>
<dbReference type="PANTHER" id="PTHR13493:SF3">
    <property type="entry name" value="RRNA N6-ADENOSINE-METHYLTRANSFERASE ZCCHC4"/>
    <property type="match status" value="1"/>
</dbReference>
<proteinExistence type="predicted"/>
<dbReference type="GO" id="GO:0005737">
    <property type="term" value="C:cytoplasm"/>
    <property type="evidence" value="ECO:0007669"/>
    <property type="project" value="TreeGrafter"/>
</dbReference>